<dbReference type="AlphaFoldDB" id="A0A9P6JT92"/>
<keyword evidence="1" id="KW-0472">Membrane</keyword>
<evidence type="ECO:0000313" key="2">
    <source>
        <dbReference type="EMBL" id="KAF9531335.1"/>
    </source>
</evidence>
<sequence length="119" mass="13311">MNWTNNAYHIMIGLKILLHLVYGLTSSLVTIIILDLAAILHAQQPEQTKDVNQALTSAQLQASTTGLFKKITRRFPISQSSGVFSKVFHKSTTTQSNFSDDQLIEFILQNRLDPSLVPQ</sequence>
<keyword evidence="1" id="KW-0812">Transmembrane</keyword>
<feature type="transmembrane region" description="Helical" evidence="1">
    <location>
        <begin position="20"/>
        <end position="40"/>
    </location>
</feature>
<reference evidence="2" key="1">
    <citation type="submission" date="2020-11" db="EMBL/GenBank/DDBJ databases">
        <authorList>
            <consortium name="DOE Joint Genome Institute"/>
            <person name="Ahrendt S."/>
            <person name="Riley R."/>
            <person name="Andreopoulos W."/>
            <person name="Labutti K."/>
            <person name="Pangilinan J."/>
            <person name="Ruiz-Duenas F.J."/>
            <person name="Barrasa J.M."/>
            <person name="Sanchez-Garcia M."/>
            <person name="Camarero S."/>
            <person name="Miyauchi S."/>
            <person name="Serrano A."/>
            <person name="Linde D."/>
            <person name="Babiker R."/>
            <person name="Drula E."/>
            <person name="Ayuso-Fernandez I."/>
            <person name="Pacheco R."/>
            <person name="Padilla G."/>
            <person name="Ferreira P."/>
            <person name="Barriuso J."/>
            <person name="Kellner H."/>
            <person name="Castanera R."/>
            <person name="Alfaro M."/>
            <person name="Ramirez L."/>
            <person name="Pisabarro A.G."/>
            <person name="Kuo A."/>
            <person name="Tritt A."/>
            <person name="Lipzen A."/>
            <person name="He G."/>
            <person name="Yan M."/>
            <person name="Ng V."/>
            <person name="Cullen D."/>
            <person name="Martin F."/>
            <person name="Rosso M.-N."/>
            <person name="Henrissat B."/>
            <person name="Hibbett D."/>
            <person name="Martinez A.T."/>
            <person name="Grigoriev I.V."/>
        </authorList>
    </citation>
    <scope>NUCLEOTIDE SEQUENCE</scope>
    <source>
        <strain evidence="2">CBS 506.95</strain>
    </source>
</reference>
<evidence type="ECO:0000256" key="1">
    <source>
        <dbReference type="SAM" id="Phobius"/>
    </source>
</evidence>
<organism evidence="2 3">
    <name type="scientific">Crepidotus variabilis</name>
    <dbReference type="NCBI Taxonomy" id="179855"/>
    <lineage>
        <taxon>Eukaryota</taxon>
        <taxon>Fungi</taxon>
        <taxon>Dikarya</taxon>
        <taxon>Basidiomycota</taxon>
        <taxon>Agaricomycotina</taxon>
        <taxon>Agaricomycetes</taxon>
        <taxon>Agaricomycetidae</taxon>
        <taxon>Agaricales</taxon>
        <taxon>Agaricineae</taxon>
        <taxon>Crepidotaceae</taxon>
        <taxon>Crepidotus</taxon>
    </lineage>
</organism>
<name>A0A9P6JT92_9AGAR</name>
<proteinExistence type="predicted"/>
<protein>
    <submittedName>
        <fullName evidence="2">Uncharacterized protein</fullName>
    </submittedName>
</protein>
<accession>A0A9P6JT92</accession>
<evidence type="ECO:0000313" key="3">
    <source>
        <dbReference type="Proteomes" id="UP000807306"/>
    </source>
</evidence>
<keyword evidence="1" id="KW-1133">Transmembrane helix</keyword>
<dbReference type="Proteomes" id="UP000807306">
    <property type="component" value="Unassembled WGS sequence"/>
</dbReference>
<comment type="caution">
    <text evidence="2">The sequence shown here is derived from an EMBL/GenBank/DDBJ whole genome shotgun (WGS) entry which is preliminary data.</text>
</comment>
<dbReference type="EMBL" id="MU157835">
    <property type="protein sequence ID" value="KAF9531335.1"/>
    <property type="molecule type" value="Genomic_DNA"/>
</dbReference>
<keyword evidence="3" id="KW-1185">Reference proteome</keyword>
<gene>
    <name evidence="2" type="ORF">CPB83DRAFT_848862</name>
</gene>